<keyword evidence="10 15" id="KW-0067">ATP-binding</keyword>
<dbReference type="Pfam" id="PF00512">
    <property type="entry name" value="HisKA"/>
    <property type="match status" value="1"/>
</dbReference>
<dbReference type="AlphaFoldDB" id="A0AA95MKF9"/>
<dbReference type="GO" id="GO:0000155">
    <property type="term" value="F:phosphorelay sensor kinase activity"/>
    <property type="evidence" value="ECO:0007669"/>
    <property type="project" value="InterPro"/>
</dbReference>
<dbReference type="SUPFAM" id="SSF55874">
    <property type="entry name" value="ATPase domain of HSP90 chaperone/DNA topoisomerase II/histidine kinase"/>
    <property type="match status" value="1"/>
</dbReference>
<dbReference type="SMART" id="SM00388">
    <property type="entry name" value="HisKA"/>
    <property type="match status" value="1"/>
</dbReference>
<evidence type="ECO:0000313" key="15">
    <source>
        <dbReference type="EMBL" id="WHY85552.1"/>
    </source>
</evidence>
<dbReference type="InterPro" id="IPR036890">
    <property type="entry name" value="HATPase_C_sf"/>
</dbReference>
<keyword evidence="9" id="KW-0418">Kinase</keyword>
<keyword evidence="16" id="KW-1185">Reference proteome</keyword>
<dbReference type="InterPro" id="IPR005467">
    <property type="entry name" value="His_kinase_dom"/>
</dbReference>
<reference evidence="15" key="1">
    <citation type="submission" date="2023-05" db="EMBL/GenBank/DDBJ databases">
        <title>Comparative genomics of Bacillaceae isolates and their secondary metabolite potential.</title>
        <authorList>
            <person name="Song L."/>
            <person name="Nielsen L.J."/>
            <person name="Mohite O."/>
            <person name="Xu X."/>
            <person name="Weber T."/>
            <person name="Kovacs A.T."/>
        </authorList>
    </citation>
    <scope>NUCLEOTIDE SEQUENCE</scope>
    <source>
        <strain evidence="15">XLM17</strain>
    </source>
</reference>
<keyword evidence="13" id="KW-1133">Transmembrane helix</keyword>
<dbReference type="SUPFAM" id="SSF47384">
    <property type="entry name" value="Homodimeric domain of signal transducing histidine kinase"/>
    <property type="match status" value="1"/>
</dbReference>
<dbReference type="CDD" id="cd00082">
    <property type="entry name" value="HisKA"/>
    <property type="match status" value="1"/>
</dbReference>
<evidence type="ECO:0000256" key="1">
    <source>
        <dbReference type="ARBA" id="ARBA00000085"/>
    </source>
</evidence>
<evidence type="ECO:0000256" key="4">
    <source>
        <dbReference type="ARBA" id="ARBA00012438"/>
    </source>
</evidence>
<evidence type="ECO:0000256" key="7">
    <source>
        <dbReference type="ARBA" id="ARBA00022679"/>
    </source>
</evidence>
<accession>A0AA95MKF9</accession>
<dbReference type="PROSITE" id="PS50109">
    <property type="entry name" value="HIS_KIN"/>
    <property type="match status" value="1"/>
</dbReference>
<evidence type="ECO:0000313" key="16">
    <source>
        <dbReference type="Proteomes" id="UP001178288"/>
    </source>
</evidence>
<feature type="transmembrane region" description="Helical" evidence="13">
    <location>
        <begin position="32"/>
        <end position="54"/>
    </location>
</feature>
<sequence>MKDKLRKIVESIFGGDVLNRTQKRLTLYNSGLLMIFLCLFAAIVYLLLYTAMAYQEQQTLQNLIHQTVYYQEELQTKSDNPREDLLMSGNEELFYYSILNSSGDVLAENSRISPSQSITDSIRSWGPREGETLSREITVFPPPDRGERHAHDEHFKRHTIHILLAGQPIYKGNQITKIVYVGIDQTLHHRLLQILLWILLGLILSFFLVALGISHKMAKKAMVPVRLSFKRQREFVADASHELRTPLSVLYSSLEVLDLEEENHLSDYSRQVMEDMKDELKRMTKLVGDLLTLARVDSGVANMNMTTFDLAPIAMQLIRSIQPVSKQKDIQVTANIPHVLQVVGDIEKLRQLFYILLDNAIKYTPANGQVSVTVAIQDKHWLLRVKDTGLGIQPEDQQKIFDRFFRADKHRSRQLGGVGLGLSIAHWIVTSHEGSITVESEFGKGSEFIVRIPLLLKKTATG</sequence>
<dbReference type="GO" id="GO:0016036">
    <property type="term" value="P:cellular response to phosphate starvation"/>
    <property type="evidence" value="ECO:0007669"/>
    <property type="project" value="TreeGrafter"/>
</dbReference>
<dbReference type="InterPro" id="IPR050351">
    <property type="entry name" value="BphY/WalK/GraS-like"/>
</dbReference>
<proteinExistence type="predicted"/>
<dbReference type="EMBL" id="CP126114">
    <property type="protein sequence ID" value="WHY85552.1"/>
    <property type="molecule type" value="Genomic_DNA"/>
</dbReference>
<evidence type="ECO:0000256" key="11">
    <source>
        <dbReference type="ARBA" id="ARBA00023012"/>
    </source>
</evidence>
<protein>
    <recommendedName>
        <fullName evidence="4">histidine kinase</fullName>
        <ecNumber evidence="4">2.7.13.3</ecNumber>
    </recommendedName>
</protein>
<dbReference type="PANTHER" id="PTHR45453:SF1">
    <property type="entry name" value="PHOSPHATE REGULON SENSOR PROTEIN PHOR"/>
    <property type="match status" value="1"/>
</dbReference>
<feature type="transmembrane region" description="Helical" evidence="13">
    <location>
        <begin position="194"/>
        <end position="213"/>
    </location>
</feature>
<evidence type="ECO:0000256" key="3">
    <source>
        <dbReference type="ARBA" id="ARBA00004314"/>
    </source>
</evidence>
<feature type="domain" description="Histidine kinase" evidence="14">
    <location>
        <begin position="238"/>
        <end position="456"/>
    </location>
</feature>
<evidence type="ECO:0000256" key="6">
    <source>
        <dbReference type="ARBA" id="ARBA00022553"/>
    </source>
</evidence>
<dbReference type="GO" id="GO:0045121">
    <property type="term" value="C:membrane raft"/>
    <property type="evidence" value="ECO:0007669"/>
    <property type="project" value="UniProtKB-SubCell"/>
</dbReference>
<keyword evidence="12 13" id="KW-0472">Membrane</keyword>
<comment type="catalytic activity">
    <reaction evidence="1">
        <text>ATP + protein L-histidine = ADP + protein N-phospho-L-histidine.</text>
        <dbReference type="EC" id="2.7.13.3"/>
    </reaction>
</comment>
<keyword evidence="8" id="KW-0547">Nucleotide-binding</keyword>
<dbReference type="InterPro" id="IPR036097">
    <property type="entry name" value="HisK_dim/P_sf"/>
</dbReference>
<keyword evidence="13" id="KW-0812">Transmembrane</keyword>
<dbReference type="InterPro" id="IPR003594">
    <property type="entry name" value="HATPase_dom"/>
</dbReference>
<keyword evidence="11" id="KW-0902">Two-component regulatory system</keyword>
<dbReference type="FunFam" id="3.30.565.10:FF:000023">
    <property type="entry name" value="PAS domain-containing sensor histidine kinase"/>
    <property type="match status" value="1"/>
</dbReference>
<dbReference type="Proteomes" id="UP001178288">
    <property type="component" value="Chromosome"/>
</dbReference>
<keyword evidence="6" id="KW-0597">Phosphoprotein</keyword>
<gene>
    <name evidence="15" type="ORF">QNH39_23555</name>
</gene>
<name>A0AA95MKF9_9BACI</name>
<organism evidence="15 16">
    <name type="scientific">Neobacillus novalis</name>
    <dbReference type="NCBI Taxonomy" id="220687"/>
    <lineage>
        <taxon>Bacteria</taxon>
        <taxon>Bacillati</taxon>
        <taxon>Bacillota</taxon>
        <taxon>Bacilli</taxon>
        <taxon>Bacillales</taxon>
        <taxon>Bacillaceae</taxon>
        <taxon>Neobacillus</taxon>
    </lineage>
</organism>
<evidence type="ECO:0000256" key="5">
    <source>
        <dbReference type="ARBA" id="ARBA00022475"/>
    </source>
</evidence>
<evidence type="ECO:0000256" key="10">
    <source>
        <dbReference type="ARBA" id="ARBA00022840"/>
    </source>
</evidence>
<keyword evidence="5" id="KW-1003">Cell membrane</keyword>
<dbReference type="InterPro" id="IPR004358">
    <property type="entry name" value="Sig_transdc_His_kin-like_C"/>
</dbReference>
<keyword evidence="7" id="KW-0808">Transferase</keyword>
<dbReference type="SMART" id="SM00387">
    <property type="entry name" value="HATPase_c"/>
    <property type="match status" value="1"/>
</dbReference>
<dbReference type="GO" id="GO:0005524">
    <property type="term" value="F:ATP binding"/>
    <property type="evidence" value="ECO:0007669"/>
    <property type="project" value="UniProtKB-KW"/>
</dbReference>
<evidence type="ECO:0000256" key="9">
    <source>
        <dbReference type="ARBA" id="ARBA00022777"/>
    </source>
</evidence>
<dbReference type="EC" id="2.7.13.3" evidence="4"/>
<dbReference type="Gene3D" id="3.30.565.10">
    <property type="entry name" value="Histidine kinase-like ATPase, C-terminal domain"/>
    <property type="match status" value="1"/>
</dbReference>
<evidence type="ECO:0000256" key="8">
    <source>
        <dbReference type="ARBA" id="ARBA00022741"/>
    </source>
</evidence>
<dbReference type="PRINTS" id="PR00344">
    <property type="entry name" value="BCTRLSENSOR"/>
</dbReference>
<dbReference type="FunFam" id="1.10.287.130:FF:000001">
    <property type="entry name" value="Two-component sensor histidine kinase"/>
    <property type="match status" value="1"/>
</dbReference>
<dbReference type="GO" id="GO:0005886">
    <property type="term" value="C:plasma membrane"/>
    <property type="evidence" value="ECO:0007669"/>
    <property type="project" value="UniProtKB-SubCell"/>
</dbReference>
<evidence type="ECO:0000256" key="12">
    <source>
        <dbReference type="ARBA" id="ARBA00023136"/>
    </source>
</evidence>
<evidence type="ECO:0000256" key="13">
    <source>
        <dbReference type="SAM" id="Phobius"/>
    </source>
</evidence>
<dbReference type="RefSeq" id="WP_066092185.1">
    <property type="nucleotide sequence ID" value="NZ_CP126114.1"/>
</dbReference>
<comment type="subcellular location">
    <subcellularLocation>
        <location evidence="2">Cell membrane</location>
    </subcellularLocation>
    <subcellularLocation>
        <location evidence="3">Membrane raft</location>
        <topology evidence="3">Multi-pass membrane protein</topology>
    </subcellularLocation>
</comment>
<evidence type="ECO:0000256" key="2">
    <source>
        <dbReference type="ARBA" id="ARBA00004236"/>
    </source>
</evidence>
<dbReference type="Pfam" id="PF02518">
    <property type="entry name" value="HATPase_c"/>
    <property type="match status" value="1"/>
</dbReference>
<dbReference type="GO" id="GO:0004721">
    <property type="term" value="F:phosphoprotein phosphatase activity"/>
    <property type="evidence" value="ECO:0007669"/>
    <property type="project" value="TreeGrafter"/>
</dbReference>
<dbReference type="PANTHER" id="PTHR45453">
    <property type="entry name" value="PHOSPHATE REGULON SENSOR PROTEIN PHOR"/>
    <property type="match status" value="1"/>
</dbReference>
<dbReference type="InterPro" id="IPR003661">
    <property type="entry name" value="HisK_dim/P_dom"/>
</dbReference>
<dbReference type="KEGG" id="nnv:QNH39_23555"/>
<evidence type="ECO:0000259" key="14">
    <source>
        <dbReference type="PROSITE" id="PS50109"/>
    </source>
</evidence>
<dbReference type="Gene3D" id="1.10.287.130">
    <property type="match status" value="1"/>
</dbReference>